<proteinExistence type="predicted"/>
<evidence type="ECO:0000313" key="1">
    <source>
        <dbReference type="EMBL" id="KAJ4710255.1"/>
    </source>
</evidence>
<comment type="caution">
    <text evidence="1">The sequence shown here is derived from an EMBL/GenBank/DDBJ whole genome shotgun (WGS) entry which is preliminary data.</text>
</comment>
<protein>
    <submittedName>
        <fullName evidence="1">ATP-dependent DNA helicase recG</fullName>
    </submittedName>
</protein>
<accession>A0ACC1XFS1</accession>
<keyword evidence="2" id="KW-1185">Reference proteome</keyword>
<organism evidence="1 2">
    <name type="scientific">Melia azedarach</name>
    <name type="common">Chinaberry tree</name>
    <dbReference type="NCBI Taxonomy" id="155640"/>
    <lineage>
        <taxon>Eukaryota</taxon>
        <taxon>Viridiplantae</taxon>
        <taxon>Streptophyta</taxon>
        <taxon>Embryophyta</taxon>
        <taxon>Tracheophyta</taxon>
        <taxon>Spermatophyta</taxon>
        <taxon>Magnoliopsida</taxon>
        <taxon>eudicotyledons</taxon>
        <taxon>Gunneridae</taxon>
        <taxon>Pentapetalae</taxon>
        <taxon>rosids</taxon>
        <taxon>malvids</taxon>
        <taxon>Sapindales</taxon>
        <taxon>Meliaceae</taxon>
        <taxon>Melia</taxon>
    </lineage>
</organism>
<gene>
    <name evidence="1" type="ORF">OWV82_016463</name>
</gene>
<name>A0ACC1XFS1_MELAZ</name>
<evidence type="ECO:0000313" key="2">
    <source>
        <dbReference type="Proteomes" id="UP001164539"/>
    </source>
</evidence>
<dbReference type="Proteomes" id="UP001164539">
    <property type="component" value="Chromosome 9"/>
</dbReference>
<keyword evidence="1" id="KW-0067">ATP-binding</keyword>
<dbReference type="EMBL" id="CM051402">
    <property type="protein sequence ID" value="KAJ4710255.1"/>
    <property type="molecule type" value="Genomic_DNA"/>
</dbReference>
<keyword evidence="1" id="KW-0378">Hydrolase</keyword>
<sequence>MDDFGVSLACKRFSSSTLGNSPPVESYDETKSASEMRSLLAAQSYEAFVTDTNGAKWVVDSDIPSEAWPSLGPGPTDVSSSVVGEEGFPSLPVSCLSVPLETGEELNDLRTVKESLESSVEALLDGCISCVPGLCKRLYRQVENCGFHTVGSLEIL</sequence>
<keyword evidence="1" id="KW-0347">Helicase</keyword>
<reference evidence="1 2" key="1">
    <citation type="journal article" date="2023" name="Science">
        <title>Complex scaffold remodeling in plant triterpene biosynthesis.</title>
        <authorList>
            <person name="De La Pena R."/>
            <person name="Hodgson H."/>
            <person name="Liu J.C."/>
            <person name="Stephenson M.J."/>
            <person name="Martin A.C."/>
            <person name="Owen C."/>
            <person name="Harkess A."/>
            <person name="Leebens-Mack J."/>
            <person name="Jimenez L.E."/>
            <person name="Osbourn A."/>
            <person name="Sattely E.S."/>
        </authorList>
    </citation>
    <scope>NUCLEOTIDE SEQUENCE [LARGE SCALE GENOMIC DNA]</scope>
    <source>
        <strain evidence="2">cv. JPN11</strain>
        <tissue evidence="1">Leaf</tissue>
    </source>
</reference>
<keyword evidence="1" id="KW-0547">Nucleotide-binding</keyword>